<keyword evidence="8 11" id="KW-0472">Membrane</keyword>
<evidence type="ECO:0000256" key="6">
    <source>
        <dbReference type="ARBA" id="ARBA00022989"/>
    </source>
</evidence>
<comment type="similarity">
    <text evidence="2">Belongs to the complex I subunit 4L family.</text>
</comment>
<evidence type="ECO:0000256" key="5">
    <source>
        <dbReference type="ARBA" id="ARBA00022967"/>
    </source>
</evidence>
<dbReference type="GO" id="GO:0008137">
    <property type="term" value="F:NADH dehydrogenase (ubiquinone) activity"/>
    <property type="evidence" value="ECO:0007669"/>
    <property type="project" value="UniProtKB-EC"/>
</dbReference>
<keyword evidence="6 11" id="KW-1133">Transmembrane helix</keyword>
<dbReference type="InterPro" id="IPR039428">
    <property type="entry name" value="NUOK/Mnh_C1-like"/>
</dbReference>
<dbReference type="AlphaFoldDB" id="A0A3R5W0C7"/>
<evidence type="ECO:0000256" key="1">
    <source>
        <dbReference type="ARBA" id="ARBA00004141"/>
    </source>
</evidence>
<comment type="subcellular location">
    <subcellularLocation>
        <location evidence="1">Membrane</location>
        <topology evidence="1">Multi-pass membrane protein</topology>
    </subcellularLocation>
</comment>
<evidence type="ECO:0000256" key="11">
    <source>
        <dbReference type="SAM" id="Phobius"/>
    </source>
</evidence>
<evidence type="ECO:0000313" key="12">
    <source>
        <dbReference type="EMBL" id="QAB05959.1"/>
    </source>
</evidence>
<evidence type="ECO:0000256" key="2">
    <source>
        <dbReference type="ARBA" id="ARBA00010519"/>
    </source>
</evidence>
<dbReference type="EMBL" id="MH043270">
    <property type="protein sequence ID" value="QAB05972.1"/>
    <property type="molecule type" value="Genomic_DNA"/>
</dbReference>
<evidence type="ECO:0000256" key="8">
    <source>
        <dbReference type="ARBA" id="ARBA00023136"/>
    </source>
</evidence>
<protein>
    <recommendedName>
        <fullName evidence="3">NADH-ubiquinone oxidoreductase chain 4L</fullName>
    </recommendedName>
    <alternativeName>
        <fullName evidence="9">NADH dehydrogenase subunit 4L</fullName>
    </alternativeName>
</protein>
<keyword evidence="12" id="KW-0496">Mitochondrion</keyword>
<keyword evidence="7" id="KW-0520">NAD</keyword>
<dbReference type="CTD" id="4539"/>
<dbReference type="GO" id="GO:0016020">
    <property type="term" value="C:membrane"/>
    <property type="evidence" value="ECO:0007669"/>
    <property type="project" value="UniProtKB-SubCell"/>
</dbReference>
<organism evidence="12">
    <name type="scientific">Ixodes tasmani</name>
    <name type="common">Tasmanian possum tick</name>
    <dbReference type="NCBI Taxonomy" id="59654"/>
    <lineage>
        <taxon>Eukaryota</taxon>
        <taxon>Metazoa</taxon>
        <taxon>Ecdysozoa</taxon>
        <taxon>Arthropoda</taxon>
        <taxon>Chelicerata</taxon>
        <taxon>Arachnida</taxon>
        <taxon>Acari</taxon>
        <taxon>Parasitiformes</taxon>
        <taxon>Ixodida</taxon>
        <taxon>Ixodoidea</taxon>
        <taxon>Ixodidae</taxon>
        <taxon>Ixodinae</taxon>
        <taxon>Ixodes</taxon>
    </lineage>
</organism>
<evidence type="ECO:0000256" key="3">
    <source>
        <dbReference type="ARBA" id="ARBA00016612"/>
    </source>
</evidence>
<dbReference type="Gene3D" id="1.10.287.3510">
    <property type="match status" value="1"/>
</dbReference>
<feature type="transmembrane region" description="Helical" evidence="11">
    <location>
        <begin position="54"/>
        <end position="78"/>
    </location>
</feature>
<name>A0A3R5W0C7_9ACAR</name>
<dbReference type="EMBL" id="MH043269">
    <property type="protein sequence ID" value="QAB05959.1"/>
    <property type="molecule type" value="Genomic_DNA"/>
</dbReference>
<dbReference type="EMBL" id="MH043271">
    <property type="protein sequence ID" value="QAB05985.1"/>
    <property type="molecule type" value="Genomic_DNA"/>
</dbReference>
<dbReference type="GeneID" id="39331294"/>
<evidence type="ECO:0000313" key="14">
    <source>
        <dbReference type="EMBL" id="QAB05985.1"/>
    </source>
</evidence>
<comment type="catalytic activity">
    <reaction evidence="10">
        <text>a ubiquinone + NADH + 5 H(+)(in) = a ubiquinol + NAD(+) + 4 H(+)(out)</text>
        <dbReference type="Rhea" id="RHEA:29091"/>
        <dbReference type="Rhea" id="RHEA-COMP:9565"/>
        <dbReference type="Rhea" id="RHEA-COMP:9566"/>
        <dbReference type="ChEBI" id="CHEBI:15378"/>
        <dbReference type="ChEBI" id="CHEBI:16389"/>
        <dbReference type="ChEBI" id="CHEBI:17976"/>
        <dbReference type="ChEBI" id="CHEBI:57540"/>
        <dbReference type="ChEBI" id="CHEBI:57945"/>
        <dbReference type="EC" id="7.1.1.2"/>
    </reaction>
</comment>
<dbReference type="RefSeq" id="YP_009560726.1">
    <property type="nucleotide sequence ID" value="NC_041086.1"/>
</dbReference>
<evidence type="ECO:0000256" key="9">
    <source>
        <dbReference type="ARBA" id="ARBA00031586"/>
    </source>
</evidence>
<evidence type="ECO:0000256" key="7">
    <source>
        <dbReference type="ARBA" id="ARBA00023027"/>
    </source>
</evidence>
<evidence type="ECO:0000256" key="4">
    <source>
        <dbReference type="ARBA" id="ARBA00022692"/>
    </source>
</evidence>
<keyword evidence="4 11" id="KW-0812">Transmembrane</keyword>
<reference evidence="12" key="1">
    <citation type="submission" date="2018-03" db="EMBL/GenBank/DDBJ databases">
        <title>Mitochondrial genome analysis reveals intraspecific variation within Australian hard tick species.</title>
        <authorList>
            <person name="Burnard D."/>
            <person name="Shao R."/>
            <person name="Polkinghorne A."/>
        </authorList>
    </citation>
    <scope>NUCLEOTIDE SEQUENCE</scope>
    <source>
        <strain evidence="14">A6</strain>
        <strain evidence="12">B6</strain>
        <strain evidence="13">C9</strain>
    </source>
</reference>
<feature type="transmembrane region" description="Helical" evidence="11">
    <location>
        <begin position="23"/>
        <end position="48"/>
    </location>
</feature>
<accession>A0A3R5W0C7</accession>
<proteinExistence type="inferred from homology"/>
<keyword evidence="5" id="KW-1278">Translocase</keyword>
<evidence type="ECO:0000313" key="13">
    <source>
        <dbReference type="EMBL" id="QAB05972.1"/>
    </source>
</evidence>
<geneLocation type="mitochondrion" evidence="12"/>
<sequence length="91" mass="10719">MMEISFFIYFVGMMTLLVNRNHIMIVLLSFEFMYLGIFLMMILSIMFINFIKVILYLIMIVCEASLGLSMLVLMNYFYGNDKLLSMVLLKC</sequence>
<dbReference type="Pfam" id="PF00420">
    <property type="entry name" value="Oxidored_q2"/>
    <property type="match status" value="1"/>
</dbReference>
<gene>
    <name evidence="12" type="primary">ND4L</name>
</gene>
<evidence type="ECO:0000256" key="10">
    <source>
        <dbReference type="ARBA" id="ARBA00049551"/>
    </source>
</evidence>